<evidence type="ECO:0000256" key="1">
    <source>
        <dbReference type="ARBA" id="ARBA00023125"/>
    </source>
</evidence>
<dbReference type="RefSeq" id="WP_249973249.1">
    <property type="nucleotide sequence ID" value="NZ_JAMFLZ010000004.1"/>
</dbReference>
<dbReference type="Proteomes" id="UP001165381">
    <property type="component" value="Unassembled WGS sequence"/>
</dbReference>
<organism evidence="4 5">
    <name type="scientific">Jejuia spongiicola</name>
    <dbReference type="NCBI Taxonomy" id="2942207"/>
    <lineage>
        <taxon>Bacteria</taxon>
        <taxon>Pseudomonadati</taxon>
        <taxon>Bacteroidota</taxon>
        <taxon>Flavobacteriia</taxon>
        <taxon>Flavobacteriales</taxon>
        <taxon>Flavobacteriaceae</taxon>
        <taxon>Jejuia</taxon>
    </lineage>
</organism>
<dbReference type="EMBL" id="JAMFLZ010000004">
    <property type="protein sequence ID" value="MCL6295667.1"/>
    <property type="molecule type" value="Genomic_DNA"/>
</dbReference>
<evidence type="ECO:0000256" key="2">
    <source>
        <dbReference type="PROSITE-ProRule" id="PRU00335"/>
    </source>
</evidence>
<protein>
    <submittedName>
        <fullName evidence="4">TetR/AcrR family transcriptional regulator</fullName>
    </submittedName>
</protein>
<feature type="domain" description="HTH tetR-type" evidence="3">
    <location>
        <begin position="24"/>
        <end position="84"/>
    </location>
</feature>
<dbReference type="InterPro" id="IPR009057">
    <property type="entry name" value="Homeodomain-like_sf"/>
</dbReference>
<proteinExistence type="predicted"/>
<dbReference type="Pfam" id="PF00440">
    <property type="entry name" value="TetR_N"/>
    <property type="match status" value="1"/>
</dbReference>
<dbReference type="InterPro" id="IPR001647">
    <property type="entry name" value="HTH_TetR"/>
</dbReference>
<accession>A0ABT0QF87</accession>
<keyword evidence="1 2" id="KW-0238">DNA-binding</keyword>
<evidence type="ECO:0000259" key="3">
    <source>
        <dbReference type="PROSITE" id="PS50977"/>
    </source>
</evidence>
<feature type="DNA-binding region" description="H-T-H motif" evidence="2">
    <location>
        <begin position="47"/>
        <end position="66"/>
    </location>
</feature>
<dbReference type="Gene3D" id="1.10.357.10">
    <property type="entry name" value="Tetracycline Repressor, domain 2"/>
    <property type="match status" value="1"/>
</dbReference>
<comment type="caution">
    <text evidence="4">The sequence shown here is derived from an EMBL/GenBank/DDBJ whole genome shotgun (WGS) entry which is preliminary data.</text>
</comment>
<keyword evidence="5" id="KW-1185">Reference proteome</keyword>
<sequence>MKNLLSNLKIIVPDKIFIKDPESSQLGKRIIEHSILLIDEIGFDDFTFKKLGTKIGSNESSLYRYFESKHKLLLYLTSWYWAWIEYQLVFETHNISDHKLQLEKAIQIVARSIKKDSNFSHINEEVLNRIVINEYSKSYLTKEVDTENKEGYFIIYKRLVSRLREMILNVNPNYVYASSLASTIIEGALHQHFLKDHFKSITDCDDSTTPSQFFIDLTFKALK</sequence>
<gene>
    <name evidence="4" type="ORF">M3P09_11720</name>
</gene>
<name>A0ABT0QF87_9FLAO</name>
<reference evidence="4" key="1">
    <citation type="submission" date="2022-05" db="EMBL/GenBank/DDBJ databases">
        <authorList>
            <person name="Park J.-S."/>
        </authorList>
    </citation>
    <scope>NUCLEOTIDE SEQUENCE</scope>
    <source>
        <strain evidence="4">2012CJ34-3</strain>
    </source>
</reference>
<evidence type="ECO:0000313" key="4">
    <source>
        <dbReference type="EMBL" id="MCL6295667.1"/>
    </source>
</evidence>
<dbReference type="PROSITE" id="PS50977">
    <property type="entry name" value="HTH_TETR_2"/>
    <property type="match status" value="1"/>
</dbReference>
<evidence type="ECO:0000313" key="5">
    <source>
        <dbReference type="Proteomes" id="UP001165381"/>
    </source>
</evidence>
<dbReference type="SUPFAM" id="SSF46689">
    <property type="entry name" value="Homeodomain-like"/>
    <property type="match status" value="1"/>
</dbReference>